<feature type="transmembrane region" description="Helical" evidence="7">
    <location>
        <begin position="47"/>
        <end position="68"/>
    </location>
</feature>
<dbReference type="EMBL" id="GL629769">
    <property type="protein sequence ID" value="EFX03044.1"/>
    <property type="molecule type" value="Genomic_DNA"/>
</dbReference>
<sequence length="489" mass="52524">MSLSEKFDKSSGSPPAEPDEAAVGKPESGFEINASGHRDQLERQYGLLRVAGAAITIDNAWVVLGSSISVSILNGGPPGIIYGLIVATFYYSFIGLSLAELASALPSSGGVYHWANMVAGRKHGRVLGFFTGWINFFGWMFGLASLSQSTANTLVQLYATYHGAYVAQSWQVYVAYLGVLWLSIGCVVLANRRVPHTQNFGMFVNNETGWGGGVAFLTGVLNGAFTIGTPDSISHMAEEVKEPRRNLPKAILIQISLGGLSAFLFAIVLCYAIDDISVLQGGVNTFPLAAIYHQATGSAGATFGLLFIIFLSLFCGVIGTVLTSTRTYWALARDNAVPMSSVFGRVNETLSCPIESTLFVGLIVSGLGAIPIGSSVGFSNLTGSFIILNSVSYAIPFAANVLTGRKNFIRGSFHLGRYGFFVNTMSVLFIILFDVFFCFPAALPVDTSTMNYNCVILAGVVFLTAVWWFVHAIRHYPGPHLQLDFTHDT</sequence>
<protein>
    <submittedName>
        <fullName evidence="8">Choline transporter</fullName>
    </submittedName>
</protein>
<reference evidence="8 9" key="1">
    <citation type="journal article" date="2011" name="Proc. Natl. Acad. Sci. U.S.A.">
        <title>Genome and transcriptome analyses of the mountain pine beetle-fungal symbiont Grosmannia clavigera, a lodgepole pine pathogen.</title>
        <authorList>
            <person name="DiGuistini S."/>
            <person name="Wang Y."/>
            <person name="Liao N.Y."/>
            <person name="Taylor G."/>
            <person name="Tanguay P."/>
            <person name="Feau N."/>
            <person name="Henrissat B."/>
            <person name="Chan S.K."/>
            <person name="Hesse-Orce U."/>
            <person name="Alamouti S.M."/>
            <person name="Tsui C.K.M."/>
            <person name="Docking R.T."/>
            <person name="Levasseur A."/>
            <person name="Haridas S."/>
            <person name="Robertson G."/>
            <person name="Birol I."/>
            <person name="Holt R.A."/>
            <person name="Marra M.A."/>
            <person name="Hamelin R.C."/>
            <person name="Hirst M."/>
            <person name="Jones S.J.M."/>
            <person name="Bohlmann J."/>
            <person name="Breuil C."/>
        </authorList>
    </citation>
    <scope>NUCLEOTIDE SEQUENCE [LARGE SCALE GENOMIC DNA]</scope>
    <source>
        <strain evidence="9">kw1407 / UAMH 11150</strain>
    </source>
</reference>
<keyword evidence="4 7" id="KW-1133">Transmembrane helix</keyword>
<evidence type="ECO:0000313" key="9">
    <source>
        <dbReference type="Proteomes" id="UP000007796"/>
    </source>
</evidence>
<name>F0XH81_GROCL</name>
<feature type="transmembrane region" description="Helical" evidence="7">
    <location>
        <begin position="251"/>
        <end position="274"/>
    </location>
</feature>
<dbReference type="AlphaFoldDB" id="F0XH81"/>
<feature type="transmembrane region" description="Helical" evidence="7">
    <location>
        <begin position="170"/>
        <end position="190"/>
    </location>
</feature>
<dbReference type="Proteomes" id="UP000007796">
    <property type="component" value="Unassembled WGS sequence"/>
</dbReference>
<evidence type="ECO:0000256" key="3">
    <source>
        <dbReference type="ARBA" id="ARBA00022692"/>
    </source>
</evidence>
<feature type="transmembrane region" description="Helical" evidence="7">
    <location>
        <begin position="420"/>
        <end position="443"/>
    </location>
</feature>
<comment type="subcellular location">
    <subcellularLocation>
        <location evidence="1">Membrane</location>
        <topology evidence="1">Multi-pass membrane protein</topology>
    </subcellularLocation>
</comment>
<evidence type="ECO:0000256" key="1">
    <source>
        <dbReference type="ARBA" id="ARBA00004141"/>
    </source>
</evidence>
<dbReference type="GeneID" id="25976021"/>
<keyword evidence="2" id="KW-0813">Transport</keyword>
<dbReference type="eggNOG" id="KOG1289">
    <property type="taxonomic scope" value="Eukaryota"/>
</dbReference>
<dbReference type="GO" id="GO:0016020">
    <property type="term" value="C:membrane"/>
    <property type="evidence" value="ECO:0007669"/>
    <property type="project" value="UniProtKB-SubCell"/>
</dbReference>
<dbReference type="RefSeq" id="XP_014172526.1">
    <property type="nucleotide sequence ID" value="XM_014317051.1"/>
</dbReference>
<evidence type="ECO:0000256" key="7">
    <source>
        <dbReference type="SAM" id="Phobius"/>
    </source>
</evidence>
<dbReference type="OrthoDB" id="3900342at2759"/>
<dbReference type="PIRSF" id="PIRSF006060">
    <property type="entry name" value="AA_transporter"/>
    <property type="match status" value="1"/>
</dbReference>
<evidence type="ECO:0000256" key="5">
    <source>
        <dbReference type="ARBA" id="ARBA00023136"/>
    </source>
</evidence>
<gene>
    <name evidence="8" type="ORF">CMQ_2973</name>
</gene>
<dbReference type="HOGENOM" id="CLU_004495_2_1_1"/>
<feature type="transmembrane region" description="Helical" evidence="7">
    <location>
        <begin position="126"/>
        <end position="150"/>
    </location>
</feature>
<dbReference type="Gene3D" id="1.20.1740.10">
    <property type="entry name" value="Amino acid/polyamine transporter I"/>
    <property type="match status" value="1"/>
</dbReference>
<organism evidence="9">
    <name type="scientific">Grosmannia clavigera (strain kw1407 / UAMH 11150)</name>
    <name type="common">Blue stain fungus</name>
    <name type="synonym">Graphiocladiella clavigera</name>
    <dbReference type="NCBI Taxonomy" id="655863"/>
    <lineage>
        <taxon>Eukaryota</taxon>
        <taxon>Fungi</taxon>
        <taxon>Dikarya</taxon>
        <taxon>Ascomycota</taxon>
        <taxon>Pezizomycotina</taxon>
        <taxon>Sordariomycetes</taxon>
        <taxon>Sordariomycetidae</taxon>
        <taxon>Ophiostomatales</taxon>
        <taxon>Ophiostomataceae</taxon>
        <taxon>Leptographium</taxon>
    </lineage>
</organism>
<dbReference type="InParanoid" id="F0XH81"/>
<keyword evidence="3 7" id="KW-0812">Transmembrane</keyword>
<evidence type="ECO:0000256" key="2">
    <source>
        <dbReference type="ARBA" id="ARBA00022448"/>
    </source>
</evidence>
<accession>F0XH81</accession>
<proteinExistence type="predicted"/>
<keyword evidence="5 7" id="KW-0472">Membrane</keyword>
<dbReference type="PANTHER" id="PTHR45649:SF27">
    <property type="entry name" value="CHOLINE TRANSPORTER (EUROFUNG)"/>
    <property type="match status" value="1"/>
</dbReference>
<evidence type="ECO:0000313" key="8">
    <source>
        <dbReference type="EMBL" id="EFX03044.1"/>
    </source>
</evidence>
<evidence type="ECO:0000256" key="4">
    <source>
        <dbReference type="ARBA" id="ARBA00022989"/>
    </source>
</evidence>
<feature type="transmembrane region" description="Helical" evidence="7">
    <location>
        <begin position="80"/>
        <end position="105"/>
    </location>
</feature>
<feature type="region of interest" description="Disordered" evidence="6">
    <location>
        <begin position="1"/>
        <end position="29"/>
    </location>
</feature>
<keyword evidence="9" id="KW-1185">Reference proteome</keyword>
<feature type="transmembrane region" description="Helical" evidence="7">
    <location>
        <begin position="449"/>
        <end position="470"/>
    </location>
</feature>
<dbReference type="PANTHER" id="PTHR45649">
    <property type="entry name" value="AMINO-ACID PERMEASE BAT1"/>
    <property type="match status" value="1"/>
</dbReference>
<dbReference type="GO" id="GO:0022857">
    <property type="term" value="F:transmembrane transporter activity"/>
    <property type="evidence" value="ECO:0007669"/>
    <property type="project" value="InterPro"/>
</dbReference>
<dbReference type="Pfam" id="PF13520">
    <property type="entry name" value="AA_permease_2"/>
    <property type="match status" value="2"/>
</dbReference>
<feature type="transmembrane region" description="Helical" evidence="7">
    <location>
        <begin position="378"/>
        <end position="399"/>
    </location>
</feature>
<feature type="transmembrane region" description="Helical" evidence="7">
    <location>
        <begin position="303"/>
        <end position="329"/>
    </location>
</feature>
<evidence type="ECO:0000256" key="6">
    <source>
        <dbReference type="SAM" id="MobiDB-lite"/>
    </source>
</evidence>
<dbReference type="InterPro" id="IPR002293">
    <property type="entry name" value="AA/rel_permease1"/>
</dbReference>
<feature type="transmembrane region" description="Helical" evidence="7">
    <location>
        <begin position="350"/>
        <end position="372"/>
    </location>
</feature>
<dbReference type="STRING" id="655863.F0XH81"/>